<dbReference type="Proteomes" id="UP000237347">
    <property type="component" value="Unassembled WGS sequence"/>
</dbReference>
<name>A0AAW0K4S1_QUESU</name>
<comment type="caution">
    <text evidence="2">The sequence shown here is derived from an EMBL/GenBank/DDBJ whole genome shotgun (WGS) entry which is preliminary data.</text>
</comment>
<evidence type="ECO:0000256" key="1">
    <source>
        <dbReference type="SAM" id="MobiDB-lite"/>
    </source>
</evidence>
<proteinExistence type="predicted"/>
<evidence type="ECO:0000313" key="3">
    <source>
        <dbReference type="Proteomes" id="UP000237347"/>
    </source>
</evidence>
<sequence length="39" mass="4452">MRHIAMDQKSKEQPHPITANVQTDNPTPISLKGLWLQVQ</sequence>
<feature type="compositionally biased region" description="Basic and acidic residues" evidence="1">
    <location>
        <begin position="1"/>
        <end position="14"/>
    </location>
</feature>
<evidence type="ECO:0000313" key="2">
    <source>
        <dbReference type="EMBL" id="KAK7834289.1"/>
    </source>
</evidence>
<protein>
    <submittedName>
        <fullName evidence="2">Uncharacterized protein</fullName>
    </submittedName>
</protein>
<dbReference type="AlphaFoldDB" id="A0AAW0K4S1"/>
<reference evidence="2 3" key="1">
    <citation type="journal article" date="2018" name="Sci. Data">
        <title>The draft genome sequence of cork oak.</title>
        <authorList>
            <person name="Ramos A.M."/>
            <person name="Usie A."/>
            <person name="Barbosa P."/>
            <person name="Barros P.M."/>
            <person name="Capote T."/>
            <person name="Chaves I."/>
            <person name="Simoes F."/>
            <person name="Abreu I."/>
            <person name="Carrasquinho I."/>
            <person name="Faro C."/>
            <person name="Guimaraes J.B."/>
            <person name="Mendonca D."/>
            <person name="Nobrega F."/>
            <person name="Rodrigues L."/>
            <person name="Saibo N.J.M."/>
            <person name="Varela M.C."/>
            <person name="Egas C."/>
            <person name="Matos J."/>
            <person name="Miguel C.M."/>
            <person name="Oliveira M.M."/>
            <person name="Ricardo C.P."/>
            <person name="Goncalves S."/>
        </authorList>
    </citation>
    <scope>NUCLEOTIDE SEQUENCE [LARGE SCALE GENOMIC DNA]</scope>
    <source>
        <strain evidence="3">cv. HL8</strain>
    </source>
</reference>
<keyword evidence="3" id="KW-1185">Reference proteome</keyword>
<dbReference type="EMBL" id="PKMF04000389">
    <property type="protein sequence ID" value="KAK7834289.1"/>
    <property type="molecule type" value="Genomic_DNA"/>
</dbReference>
<organism evidence="2 3">
    <name type="scientific">Quercus suber</name>
    <name type="common">Cork oak</name>
    <dbReference type="NCBI Taxonomy" id="58331"/>
    <lineage>
        <taxon>Eukaryota</taxon>
        <taxon>Viridiplantae</taxon>
        <taxon>Streptophyta</taxon>
        <taxon>Embryophyta</taxon>
        <taxon>Tracheophyta</taxon>
        <taxon>Spermatophyta</taxon>
        <taxon>Magnoliopsida</taxon>
        <taxon>eudicotyledons</taxon>
        <taxon>Gunneridae</taxon>
        <taxon>Pentapetalae</taxon>
        <taxon>rosids</taxon>
        <taxon>fabids</taxon>
        <taxon>Fagales</taxon>
        <taxon>Fagaceae</taxon>
        <taxon>Quercus</taxon>
    </lineage>
</organism>
<gene>
    <name evidence="2" type="ORF">CFP56_024770</name>
</gene>
<accession>A0AAW0K4S1</accession>
<feature type="region of interest" description="Disordered" evidence="1">
    <location>
        <begin position="1"/>
        <end position="28"/>
    </location>
</feature>
<feature type="compositionally biased region" description="Polar residues" evidence="1">
    <location>
        <begin position="19"/>
        <end position="28"/>
    </location>
</feature>